<organism evidence="1 2">
    <name type="scientific">Gordonia phage Bjanes7</name>
    <dbReference type="NCBI Taxonomy" id="2047832"/>
    <lineage>
        <taxon>Viruses</taxon>
        <taxon>Duplodnaviria</taxon>
        <taxon>Heunggongvirae</taxon>
        <taxon>Uroviricota</taxon>
        <taxon>Caudoviricetes</taxon>
        <taxon>Attisvirus</taxon>
        <taxon>Attisvirus bjanes7</taxon>
    </lineage>
</organism>
<name>A0A2H4PEY8_9CAUD</name>
<evidence type="ECO:0000313" key="1">
    <source>
        <dbReference type="EMBL" id="ATW60748.1"/>
    </source>
</evidence>
<gene>
    <name evidence="1" type="ORF">SEA_BJANES7_52</name>
</gene>
<dbReference type="Proteomes" id="UP000241574">
    <property type="component" value="Segment"/>
</dbReference>
<reference evidence="1 2" key="1">
    <citation type="submission" date="2017-10" db="EMBL/GenBank/DDBJ databases">
        <authorList>
            <person name="Bjanes L."/>
            <person name="Combs L."/>
            <person name="Graham A."/>
            <person name="Davis J.P."/>
            <person name="Huynh A."/>
            <person name="Julian D."/>
            <person name="Warner M.H."/>
            <person name="Garlena R.A."/>
            <person name="Russell D.A."/>
            <person name="Pope W.H."/>
            <person name="Jacobs-Sera D."/>
            <person name="Hendrix R.W."/>
            <person name="Hatfull G.F."/>
        </authorList>
    </citation>
    <scope>NUCLEOTIDE SEQUENCE [LARGE SCALE GENOMIC DNA]</scope>
</reference>
<keyword evidence="2" id="KW-1185">Reference proteome</keyword>
<sequence length="114" mass="12364">MTVTVRIAWPKLGESELERISNQLDSDGFASAAAAYRGRIADAKSSYKEASRAADHLRDIDRAAKDVARDHPDVLHGDIGSDHGTDRGKALASWLVQQGWTPPHSMSGLVVVQE</sequence>
<protein>
    <submittedName>
        <fullName evidence="1">Uncharacterized protein</fullName>
    </submittedName>
</protein>
<accession>A0A2H4PEY8</accession>
<proteinExistence type="predicted"/>
<evidence type="ECO:0000313" key="2">
    <source>
        <dbReference type="Proteomes" id="UP000241574"/>
    </source>
</evidence>
<dbReference type="EMBL" id="MG099941">
    <property type="protein sequence ID" value="ATW60748.1"/>
    <property type="molecule type" value="Genomic_DNA"/>
</dbReference>